<keyword evidence="5 8" id="KW-0812">Transmembrane</keyword>
<dbReference type="WormBase" id="F15B10.1a">
    <property type="protein sequence ID" value="CE16987"/>
    <property type="gene ID" value="WBGene00017480"/>
    <property type="gene designation" value="nstp-2"/>
</dbReference>
<dbReference type="PhylomeDB" id="O44166"/>
<keyword evidence="10" id="KW-1185">Reference proteome</keyword>
<dbReference type="AGR" id="WB:WBGene00017480"/>
<comment type="similarity">
    <text evidence="2">Belongs to the nucleotide-sugar transporter family. SLC35B subfamily.</text>
</comment>
<feature type="transmembrane region" description="Helical" evidence="8">
    <location>
        <begin position="122"/>
        <end position="139"/>
    </location>
</feature>
<dbReference type="SMR" id="O44166"/>
<dbReference type="CTD" id="177424"/>
<dbReference type="Pfam" id="PF08449">
    <property type="entry name" value="UAA"/>
    <property type="match status" value="1"/>
</dbReference>
<feature type="transmembrane region" description="Helical" evidence="8">
    <location>
        <begin position="159"/>
        <end position="179"/>
    </location>
</feature>
<sequence>MASAVAPIFGVLGSCMGCMVFVENIAKQEPSAMNLMTFSTFLFISTVGLVSTSKFFTVKNQIPLKGYFKTVTMFFIVNVVNNQALNFHVPVPLHIIFRSGSLLATLILSVVMVGKSYSARKYISVFAITIGIVICTLATSTQGDSGLSMEEASKHYKEWTIGIIMLTFALLASAVLAIYQQQMYEKYGKHPDEAMFITHLISLPFFLIMGSDIVSAATKLSASAPHSVFPWLPSLWVDLIASCLLQYGCIKYVYQLNSRVDSLTVTLVVTLRKFLSLIVSIVYFKNPFTPQHWLGAILVFAGTLAFADIWGSQTANKQDEKKKQ</sequence>
<evidence type="ECO:0000256" key="3">
    <source>
        <dbReference type="ARBA" id="ARBA00022448"/>
    </source>
</evidence>
<evidence type="ECO:0000313" key="9">
    <source>
        <dbReference type="EMBL" id="CCD62348.1"/>
    </source>
</evidence>
<dbReference type="STRING" id="6239.F15B10.1a.1"/>
<dbReference type="InterPro" id="IPR037185">
    <property type="entry name" value="EmrE-like"/>
</dbReference>
<dbReference type="Reactome" id="R-CEL-727802">
    <property type="pathway name" value="Transport of nucleotide sugars"/>
</dbReference>
<dbReference type="GO" id="GO:0005789">
    <property type="term" value="C:endoplasmic reticulum membrane"/>
    <property type="evidence" value="ECO:0000318"/>
    <property type="project" value="GO_Central"/>
</dbReference>
<dbReference type="SUPFAM" id="SSF103481">
    <property type="entry name" value="Multidrug resistance efflux transporter EmrE"/>
    <property type="match status" value="1"/>
</dbReference>
<dbReference type="AlphaFoldDB" id="O44166"/>
<evidence type="ECO:0000256" key="4">
    <source>
        <dbReference type="ARBA" id="ARBA00022597"/>
    </source>
</evidence>
<dbReference type="UCSC" id="F15B10.1a">
    <property type="organism name" value="c. elegans"/>
</dbReference>
<reference evidence="9 10" key="1">
    <citation type="journal article" date="1998" name="Science">
        <title>Genome sequence of the nematode C. elegans: a platform for investigating biology.</title>
        <authorList>
            <consortium name="The C. elegans sequencing consortium"/>
            <person name="Sulson J.E."/>
            <person name="Waterston R."/>
        </authorList>
    </citation>
    <scope>NUCLEOTIDE SEQUENCE [LARGE SCALE GENOMIC DNA]</scope>
    <source>
        <strain evidence="9 10">Bristol N2</strain>
    </source>
</reference>
<dbReference type="FunCoup" id="O44166">
    <property type="interactions" value="2190"/>
</dbReference>
<dbReference type="GO" id="GO:0000139">
    <property type="term" value="C:Golgi membrane"/>
    <property type="evidence" value="ECO:0000318"/>
    <property type="project" value="GO_Central"/>
</dbReference>
<dbReference type="GO" id="GO:1990569">
    <property type="term" value="P:UDP-N-acetylglucosamine transmembrane transport"/>
    <property type="evidence" value="ECO:0000318"/>
    <property type="project" value="GO_Central"/>
</dbReference>
<dbReference type="KEGG" id="cel:CELE_F15B10.1"/>
<keyword evidence="6 8" id="KW-1133">Transmembrane helix</keyword>
<dbReference type="Proteomes" id="UP000001940">
    <property type="component" value="Chromosome IV"/>
</dbReference>
<dbReference type="GO" id="GO:0005464">
    <property type="term" value="F:UDP-xylose transmembrane transporter activity"/>
    <property type="evidence" value="ECO:0000318"/>
    <property type="project" value="GO_Central"/>
</dbReference>
<organism evidence="9 10">
    <name type="scientific">Caenorhabditis elegans</name>
    <dbReference type="NCBI Taxonomy" id="6239"/>
    <lineage>
        <taxon>Eukaryota</taxon>
        <taxon>Metazoa</taxon>
        <taxon>Ecdysozoa</taxon>
        <taxon>Nematoda</taxon>
        <taxon>Chromadorea</taxon>
        <taxon>Rhabditida</taxon>
        <taxon>Rhabditina</taxon>
        <taxon>Rhabditomorpha</taxon>
        <taxon>Rhabditoidea</taxon>
        <taxon>Rhabditidae</taxon>
        <taxon>Peloderinae</taxon>
        <taxon>Caenorhabditis</taxon>
    </lineage>
</organism>
<dbReference type="GeneID" id="177424"/>
<dbReference type="PIR" id="T32535">
    <property type="entry name" value="T32535"/>
</dbReference>
<evidence type="ECO:0000313" key="11">
    <source>
        <dbReference type="WormBase" id="F15B10.1a"/>
    </source>
</evidence>
<feature type="transmembrane region" description="Helical" evidence="8">
    <location>
        <begin position="228"/>
        <end position="250"/>
    </location>
</feature>
<evidence type="ECO:0000256" key="6">
    <source>
        <dbReference type="ARBA" id="ARBA00022989"/>
    </source>
</evidence>
<feature type="transmembrane region" description="Helical" evidence="8">
    <location>
        <begin position="262"/>
        <end position="284"/>
    </location>
</feature>
<dbReference type="InterPro" id="IPR013657">
    <property type="entry name" value="SCL35B1-4/HUT1"/>
</dbReference>
<dbReference type="PANTHER" id="PTHR10778:SF4">
    <property type="entry name" value="NUCLEOTIDE SUGAR TRANSPORTER SLC35B4"/>
    <property type="match status" value="1"/>
</dbReference>
<dbReference type="ExpressionAtlas" id="O44166">
    <property type="expression patterns" value="baseline and differential"/>
</dbReference>
<evidence type="ECO:0000256" key="7">
    <source>
        <dbReference type="ARBA" id="ARBA00023136"/>
    </source>
</evidence>
<name>O44166_CAEEL</name>
<dbReference type="EMBL" id="BX284604">
    <property type="protein sequence ID" value="CCD62348.1"/>
    <property type="molecule type" value="Genomic_DNA"/>
</dbReference>
<gene>
    <name evidence="9 11" type="primary">nstp-2</name>
    <name evidence="9" type="ORF">CELE_F15B10.1</name>
    <name evidence="11" type="ORF">F15B10.1</name>
</gene>
<evidence type="ECO:0000256" key="8">
    <source>
        <dbReference type="SAM" id="Phobius"/>
    </source>
</evidence>
<dbReference type="PaxDb" id="6239-F15B10.1a"/>
<dbReference type="RefSeq" id="NP_001040936.1">
    <property type="nucleotide sequence ID" value="NM_001047471.8"/>
</dbReference>
<dbReference type="PANTHER" id="PTHR10778">
    <property type="entry name" value="SOLUTE CARRIER FAMILY 35 MEMBER B"/>
    <property type="match status" value="1"/>
</dbReference>
<evidence type="ECO:0000313" key="10">
    <source>
        <dbReference type="Proteomes" id="UP000001940"/>
    </source>
</evidence>
<keyword evidence="3" id="KW-0813">Transport</keyword>
<accession>O44166</accession>
<dbReference type="NCBIfam" id="TIGR00803">
    <property type="entry name" value="nst"/>
    <property type="match status" value="1"/>
</dbReference>
<evidence type="ECO:0000256" key="5">
    <source>
        <dbReference type="ARBA" id="ARBA00022692"/>
    </source>
</evidence>
<dbReference type="Bgee" id="WBGene00017480">
    <property type="expression patterns" value="Expressed in adult organism and 4 other cell types or tissues"/>
</dbReference>
<evidence type="ECO:0000256" key="2">
    <source>
        <dbReference type="ARBA" id="ARBA00010694"/>
    </source>
</evidence>
<feature type="transmembrane region" description="Helical" evidence="8">
    <location>
        <begin position="200"/>
        <end position="222"/>
    </location>
</feature>
<dbReference type="OrthoDB" id="999962at2759"/>
<keyword evidence="4" id="KW-0762">Sugar transport</keyword>
<feature type="transmembrane region" description="Helical" evidence="8">
    <location>
        <begin position="91"/>
        <end position="113"/>
    </location>
</feature>
<dbReference type="InParanoid" id="O44166"/>
<keyword evidence="7 8" id="KW-0472">Membrane</keyword>
<evidence type="ECO:0000256" key="1">
    <source>
        <dbReference type="ARBA" id="ARBA00004127"/>
    </source>
</evidence>
<protein>
    <submittedName>
        <fullName evidence="9">UDP-xylose and UDP-N-acetylglucosamine transporter</fullName>
    </submittedName>
</protein>
<proteinExistence type="inferred from homology"/>
<feature type="transmembrane region" description="Helical" evidence="8">
    <location>
        <begin position="33"/>
        <end position="55"/>
    </location>
</feature>
<comment type="subcellular location">
    <subcellularLocation>
        <location evidence="1">Endomembrane system</location>
        <topology evidence="1">Multi-pass membrane protein</topology>
    </subcellularLocation>
</comment>
<dbReference type="GO" id="GO:0005462">
    <property type="term" value="F:UDP-N-acetylglucosamine transmembrane transporter activity"/>
    <property type="evidence" value="ECO:0000318"/>
    <property type="project" value="GO_Central"/>
</dbReference>
<dbReference type="OMA" id="NPFTGWH"/>
<dbReference type="eggNOG" id="KOG1583">
    <property type="taxonomic scope" value="Eukaryota"/>
</dbReference>
<feature type="transmembrane region" description="Helical" evidence="8">
    <location>
        <begin position="290"/>
        <end position="311"/>
    </location>
</feature>